<dbReference type="CDD" id="cd00054">
    <property type="entry name" value="EGF_CA"/>
    <property type="match status" value="1"/>
</dbReference>
<evidence type="ECO:0000256" key="5">
    <source>
        <dbReference type="SAM" id="MobiDB-lite"/>
    </source>
</evidence>
<dbReference type="SUPFAM" id="SSF49899">
    <property type="entry name" value="Concanavalin A-like lectins/glucanases"/>
    <property type="match status" value="2"/>
</dbReference>
<dbReference type="PANTHER" id="PTHR14949">
    <property type="entry name" value="EGF-LIKE-DOMAIN, MULTIPLE 7, 8"/>
    <property type="match status" value="1"/>
</dbReference>
<dbReference type="Gene3D" id="2.10.25.10">
    <property type="entry name" value="Laminin"/>
    <property type="match status" value="2"/>
</dbReference>
<evidence type="ECO:0000259" key="8">
    <source>
        <dbReference type="PROSITE" id="PS51233"/>
    </source>
</evidence>
<dbReference type="Proteomes" id="UP001209878">
    <property type="component" value="Unassembled WGS sequence"/>
</dbReference>
<evidence type="ECO:0000313" key="10">
    <source>
        <dbReference type="Proteomes" id="UP001209878"/>
    </source>
</evidence>
<evidence type="ECO:0000256" key="6">
    <source>
        <dbReference type="SAM" id="Phobius"/>
    </source>
</evidence>
<dbReference type="SUPFAM" id="SSF57196">
    <property type="entry name" value="EGF/Laminin"/>
    <property type="match status" value="2"/>
</dbReference>
<dbReference type="InterPro" id="IPR013320">
    <property type="entry name" value="ConA-like_dom_sf"/>
</dbReference>
<dbReference type="EMBL" id="JAODUO010000705">
    <property type="protein sequence ID" value="KAK2175814.1"/>
    <property type="molecule type" value="Genomic_DNA"/>
</dbReference>
<feature type="domain" description="VWFD" evidence="8">
    <location>
        <begin position="823"/>
        <end position="1009"/>
    </location>
</feature>
<protein>
    <recommendedName>
        <fullName evidence="11">von Willebrand factor D and EGF domain-containing protein</fullName>
    </recommendedName>
</protein>
<comment type="caution">
    <text evidence="9">The sequence shown here is derived from an EMBL/GenBank/DDBJ whole genome shotgun (WGS) entry which is preliminary data.</text>
</comment>
<evidence type="ECO:0000313" key="9">
    <source>
        <dbReference type="EMBL" id="KAK2175814.1"/>
    </source>
</evidence>
<evidence type="ECO:0000256" key="4">
    <source>
        <dbReference type="PROSITE-ProRule" id="PRU00076"/>
    </source>
</evidence>
<evidence type="ECO:0000259" key="7">
    <source>
        <dbReference type="PROSITE" id="PS50026"/>
    </source>
</evidence>
<dbReference type="FunFam" id="2.10.25.10:FF:000001">
    <property type="entry name" value="Tenascin C"/>
    <property type="match status" value="1"/>
</dbReference>
<dbReference type="Gene3D" id="2.60.120.200">
    <property type="match status" value="1"/>
</dbReference>
<feature type="region of interest" description="Disordered" evidence="5">
    <location>
        <begin position="1063"/>
        <end position="1086"/>
    </location>
</feature>
<dbReference type="InterPro" id="IPR001846">
    <property type="entry name" value="VWF_type-D"/>
</dbReference>
<dbReference type="InterPro" id="IPR058727">
    <property type="entry name" value="Helical_Vwde"/>
</dbReference>
<evidence type="ECO:0008006" key="11">
    <source>
        <dbReference type="Google" id="ProtNLM"/>
    </source>
</evidence>
<dbReference type="PANTHER" id="PTHR14949:SF54">
    <property type="entry name" value="VWFD DOMAIN-CONTAINING PROTEIN"/>
    <property type="match status" value="1"/>
</dbReference>
<feature type="disulfide bond" evidence="4">
    <location>
        <begin position="563"/>
        <end position="572"/>
    </location>
</feature>
<dbReference type="InterPro" id="IPR000742">
    <property type="entry name" value="EGF"/>
</dbReference>
<evidence type="ECO:0000256" key="2">
    <source>
        <dbReference type="ARBA" id="ARBA00023157"/>
    </source>
</evidence>
<dbReference type="Pfam" id="PF00094">
    <property type="entry name" value="VWD"/>
    <property type="match status" value="1"/>
</dbReference>
<reference evidence="9" key="1">
    <citation type="journal article" date="2023" name="Mol. Biol. Evol.">
        <title>Third-Generation Sequencing Reveals the Adaptive Role of the Epigenome in Three Deep-Sea Polychaetes.</title>
        <authorList>
            <person name="Perez M."/>
            <person name="Aroh O."/>
            <person name="Sun Y."/>
            <person name="Lan Y."/>
            <person name="Juniper S.K."/>
            <person name="Young C.R."/>
            <person name="Angers B."/>
            <person name="Qian P.Y."/>
        </authorList>
    </citation>
    <scope>NUCLEOTIDE SEQUENCE</scope>
    <source>
        <strain evidence="9">R07B-5</strain>
    </source>
</reference>
<keyword evidence="1" id="KW-0732">Signal</keyword>
<dbReference type="Pfam" id="PF23106">
    <property type="entry name" value="EGF_Teneurin"/>
    <property type="match status" value="1"/>
</dbReference>
<dbReference type="GO" id="GO:0009986">
    <property type="term" value="C:cell surface"/>
    <property type="evidence" value="ECO:0007669"/>
    <property type="project" value="TreeGrafter"/>
</dbReference>
<keyword evidence="2 4" id="KW-1015">Disulfide bond</keyword>
<dbReference type="PROSITE" id="PS51233">
    <property type="entry name" value="VWFD"/>
    <property type="match status" value="1"/>
</dbReference>
<evidence type="ECO:0000256" key="3">
    <source>
        <dbReference type="ARBA" id="ARBA00023180"/>
    </source>
</evidence>
<keyword evidence="4" id="KW-0245">EGF-like domain</keyword>
<feature type="domain" description="EGF-like" evidence="7">
    <location>
        <begin position="535"/>
        <end position="573"/>
    </location>
</feature>
<keyword evidence="6" id="KW-0472">Membrane</keyword>
<sequence>MTGKIPRTNLFIGRASVTKSAFKYTPMVIEGFQFFFDTPQTLVRRGLIQLERRIANVQTRQLSFADLEGSTLTTSSFNATVSGSVHLTHGVVDQAISFTGSGSFATVIPAPDSGLLDLSRVADSGMTVRMRVKFTAFVEDNYYLTTGADQPTGQGIAFFYRLGRMFVIFSTQTQLWSVSLSASEMLSFGSWYKFEFSWSLVSGLELYINDGFVVGSKVGMTRGVTAAQAVEQVFLATRSDTEMTTAVIEVEEFITFTATRTVLVEKGGFKLVNFTWPQVPAEPNYTPPVVATKDITKISIDWTGINNGLLITKYFKLTMVGTVGISPAGASFTAKSQGCTVDPKTPGCFDNMATCASYHGFSYSFTLKFSKYTENMYFLSTGGERKDQCGVAFFYRYGRFRYIVSTSNKVWYASSRAAPLEAITHMVISWHQHTGIRVHMNDKRVARSWHGWPRSGVTCAAKSSIYFGRSSSMTQTQYTGIFIIQTFAFYDVSWEILDGRTDINPVQTTTAAPPAPTEPPVETTSLKPEVMTTAEPNHCQPNPCLNNGVCEKANTTSGFKCACTPDYSGDTCKDRVSCPPPPEPTANVAFTVNTASPDLTFKCEVATYAGDKQAYRVRWFVEKDMTQEMSLGTSKSVELQASNIKLDISLKKMHCCVSTHFTDKCTESYSKEKCSDIFEVSAKVATESLKEGTTGYIELTPAVPPKFLCNSLMSGVVHVEAILKRAPFHDYSCKAQRRAIVQAVFSPVDDTKTACGSKMDNDAWNPGKAYRINVRPKDDRRREYRDYTRTVSLDVVKTIGTDEVCRKRLADVKVQFRSDPRMSACKTYSDPHITTFNKVEYNSFGYGEFVLYRHKTLKYAVHAITYKCDGRASCNCGALIKVGNDVIRIDRCPKRRRSRSLPMKVYLYKNGDLTEGTKFETKGSTFIVTLPMGTRISVKKTQRGSVKFVNINIKPSAADVGEVEGMCGEVGVKKSVKQPGPNGREYNVRSRLEVKEFVRAWQVKDTNSLLFGVRESDTTKVDWPVWCECSTQGKATCGEHFDVEYCMPYRRRAKDQTEYLVKQALAPRPKGQRRRRATEGTATNEAFEDLDPDLIDPTAAILAGATWPTKGGITEAQAKAECEKYILQPPFSDACQEKLDTNFTAKIEFCMDDVGLTDAIEIAQNFEDVIKEECIDELSDNEAPSEPGDTKKDPFNDIVTQLCPNDCNGHGVCNEGECQCLTGYSGDDCSISASAVPLVSELTNLGLCDMASTNCELFSVYGEKFVDSVHLQCHYEEAQVNGLPSPTGSVAFSGDADFFADDQVICKLTGHTVAPYRVKVMNKDTYSGDSQLYLPYHSACHTCSINSDVGKCTKVMNKGCFIDKVCYVKGAKNPSDECHVCEPTKNRDKWTQSTEGDCKTSVTAVQTGLIILGCVAGLLVIILACFLCCEQVKRTQRREMMQQRQRQEQELHNVSSIEAGQASTLGGTKAAPGINFDDLFETNTLGTTSAVFVANSGTRSMSNIGRATTTSNNGKTISNFQF</sequence>
<keyword evidence="6" id="KW-0812">Transmembrane</keyword>
<keyword evidence="6" id="KW-1133">Transmembrane helix</keyword>
<proteinExistence type="predicted"/>
<organism evidence="9 10">
    <name type="scientific">Ridgeia piscesae</name>
    <name type="common">Tubeworm</name>
    <dbReference type="NCBI Taxonomy" id="27915"/>
    <lineage>
        <taxon>Eukaryota</taxon>
        <taxon>Metazoa</taxon>
        <taxon>Spiralia</taxon>
        <taxon>Lophotrochozoa</taxon>
        <taxon>Annelida</taxon>
        <taxon>Polychaeta</taxon>
        <taxon>Sedentaria</taxon>
        <taxon>Canalipalpata</taxon>
        <taxon>Sabellida</taxon>
        <taxon>Siboglinidae</taxon>
        <taxon>Ridgeia</taxon>
    </lineage>
</organism>
<dbReference type="SMART" id="SM00181">
    <property type="entry name" value="EGF"/>
    <property type="match status" value="2"/>
</dbReference>
<dbReference type="InterPro" id="IPR050969">
    <property type="entry name" value="Dev_Signal_Modulators"/>
</dbReference>
<feature type="transmembrane region" description="Helical" evidence="6">
    <location>
        <begin position="1408"/>
        <end position="1429"/>
    </location>
</feature>
<dbReference type="PROSITE" id="PS00022">
    <property type="entry name" value="EGF_1"/>
    <property type="match status" value="2"/>
</dbReference>
<dbReference type="GO" id="GO:0005576">
    <property type="term" value="C:extracellular region"/>
    <property type="evidence" value="ECO:0007669"/>
    <property type="project" value="TreeGrafter"/>
</dbReference>
<dbReference type="FunFam" id="2.10.25.10:FF:000610">
    <property type="entry name" value="protein HEG homolog 1 isoform X1"/>
    <property type="match status" value="1"/>
</dbReference>
<gene>
    <name evidence="9" type="ORF">NP493_705g02015</name>
</gene>
<comment type="caution">
    <text evidence="4">Lacks conserved residue(s) required for the propagation of feature annotation.</text>
</comment>
<feature type="disulfide bond" evidence="4">
    <location>
        <begin position="544"/>
        <end position="561"/>
    </location>
</feature>
<keyword evidence="10" id="KW-1185">Reference proteome</keyword>
<keyword evidence="3" id="KW-0325">Glycoprotein</keyword>
<dbReference type="PROSITE" id="PS01186">
    <property type="entry name" value="EGF_2"/>
    <property type="match status" value="1"/>
</dbReference>
<name>A0AAD9KR37_RIDPI</name>
<dbReference type="PROSITE" id="PS50026">
    <property type="entry name" value="EGF_3"/>
    <property type="match status" value="1"/>
</dbReference>
<dbReference type="GO" id="GO:0005102">
    <property type="term" value="F:signaling receptor binding"/>
    <property type="evidence" value="ECO:0007669"/>
    <property type="project" value="TreeGrafter"/>
</dbReference>
<dbReference type="Pfam" id="PF26129">
    <property type="entry name" value="Vwde"/>
    <property type="match status" value="1"/>
</dbReference>
<accession>A0AAD9KR37</accession>
<evidence type="ECO:0000256" key="1">
    <source>
        <dbReference type="ARBA" id="ARBA00022729"/>
    </source>
</evidence>